<sequence>MEFKPTADEGEEVCSSQDTICLLKPSKRETESMEDFVDLTKDISSVKDITTQFLQSETNERNQNQSYDSLMSFGENDVKLNDREQVFFDLTSNATDSNVDSNELTSALDAFSYGDRDDVKAYFDGYSGKKTHQDEYNNFMNFEQDEGMYTTNSNDSGEPFIHNENMKGNQVTDVSDYTADDVDTHDIPSAPQDLFFTKNKGENMPVSHQTDVENDNAQSWQVPEPKSDKTKESALNPPASQLPKPREEETTRLLGEGINTRETDDGDMSDGDDIVPEPIPKDYPEIGAFTGKEFLAAVGIGKFHLYIKIF</sequence>
<gene>
    <name evidence="2" type="ORF">RUM44_012349</name>
</gene>
<protein>
    <submittedName>
        <fullName evidence="2">Uncharacterized protein</fullName>
    </submittedName>
</protein>
<feature type="compositionally biased region" description="Acidic residues" evidence="1">
    <location>
        <begin position="264"/>
        <end position="275"/>
    </location>
</feature>
<evidence type="ECO:0000313" key="3">
    <source>
        <dbReference type="Proteomes" id="UP001359485"/>
    </source>
</evidence>
<proteinExistence type="predicted"/>
<accession>A0ABR1BEY9</accession>
<evidence type="ECO:0000313" key="2">
    <source>
        <dbReference type="EMBL" id="KAK6640652.1"/>
    </source>
</evidence>
<comment type="caution">
    <text evidence="2">The sequence shown here is derived from an EMBL/GenBank/DDBJ whole genome shotgun (WGS) entry which is preliminary data.</text>
</comment>
<dbReference type="EMBL" id="JAWJWF010000001">
    <property type="protein sequence ID" value="KAK6640652.1"/>
    <property type="molecule type" value="Genomic_DNA"/>
</dbReference>
<name>A0ABR1BEY9_POLSC</name>
<evidence type="ECO:0000256" key="1">
    <source>
        <dbReference type="SAM" id="MobiDB-lite"/>
    </source>
</evidence>
<keyword evidence="3" id="KW-1185">Reference proteome</keyword>
<feature type="region of interest" description="Disordered" evidence="1">
    <location>
        <begin position="197"/>
        <end position="278"/>
    </location>
</feature>
<reference evidence="2 3" key="1">
    <citation type="submission" date="2023-09" db="EMBL/GenBank/DDBJ databases">
        <title>Genomes of two closely related lineages of the louse Polyplax serrata with different host specificities.</title>
        <authorList>
            <person name="Martinu J."/>
            <person name="Tarabai H."/>
            <person name="Stefka J."/>
            <person name="Hypsa V."/>
        </authorList>
    </citation>
    <scope>NUCLEOTIDE SEQUENCE [LARGE SCALE GENOMIC DNA]</scope>
    <source>
        <strain evidence="2">98ZLc_SE</strain>
    </source>
</reference>
<organism evidence="2 3">
    <name type="scientific">Polyplax serrata</name>
    <name type="common">Common mouse louse</name>
    <dbReference type="NCBI Taxonomy" id="468196"/>
    <lineage>
        <taxon>Eukaryota</taxon>
        <taxon>Metazoa</taxon>
        <taxon>Ecdysozoa</taxon>
        <taxon>Arthropoda</taxon>
        <taxon>Hexapoda</taxon>
        <taxon>Insecta</taxon>
        <taxon>Pterygota</taxon>
        <taxon>Neoptera</taxon>
        <taxon>Paraneoptera</taxon>
        <taxon>Psocodea</taxon>
        <taxon>Troctomorpha</taxon>
        <taxon>Phthiraptera</taxon>
        <taxon>Anoplura</taxon>
        <taxon>Polyplacidae</taxon>
        <taxon>Polyplax</taxon>
    </lineage>
</organism>
<dbReference type="Proteomes" id="UP001359485">
    <property type="component" value="Unassembled WGS sequence"/>
</dbReference>